<sequence length="200" mass="22520">MDLRLRGGGGGAGVLHQGGVDRARGCEEMELSPINERLCNASQYSNKNGATQCMNEYCVVFRNKVDARLEEVSQEFIRLKEKNSQLEEEIQELNTRNQQLQAEINRLAQLYGRQEEDDPRQLAVNQLFKDLRILLNNQTASQKTESQPWSDDAFELCRGVLPGRLVRHAQPDAQLQSSRQPDESSNPLPGPSSSHSLTWG</sequence>
<proteinExistence type="predicted"/>
<gene>
    <name evidence="3" type="ORF">MGCH7_ch7g268</name>
</gene>
<accession>Q2KGR7</accession>
<evidence type="ECO:0000313" key="3">
    <source>
        <dbReference type="EMBL" id="EAQ70861.1"/>
    </source>
</evidence>
<name>Q2KGR7_PYRO7</name>
<keyword evidence="1" id="KW-0175">Coiled coil</keyword>
<protein>
    <submittedName>
        <fullName evidence="3">Uncharacterized protein</fullName>
    </submittedName>
</protein>
<feature type="region of interest" description="Disordered" evidence="2">
    <location>
        <begin position="170"/>
        <end position="200"/>
    </location>
</feature>
<dbReference type="EMBL" id="CM000230">
    <property type="protein sequence ID" value="EAQ70861.1"/>
    <property type="molecule type" value="Genomic_DNA"/>
</dbReference>
<dbReference type="AlphaFoldDB" id="Q2KGR7"/>
<feature type="compositionally biased region" description="Polar residues" evidence="2">
    <location>
        <begin position="173"/>
        <end position="200"/>
    </location>
</feature>
<evidence type="ECO:0000256" key="2">
    <source>
        <dbReference type="SAM" id="MobiDB-lite"/>
    </source>
</evidence>
<evidence type="ECO:0000256" key="1">
    <source>
        <dbReference type="SAM" id="Coils"/>
    </source>
</evidence>
<reference evidence="3" key="1">
    <citation type="submission" date="2005-01" db="EMBL/GenBank/DDBJ databases">
        <title>The sequence of Magnaporthe grisea chromosome 7.</title>
        <authorList>
            <person name="Thon M.R."/>
            <person name="Pan H."/>
            <person name="Diener A."/>
            <person name="Papalas J."/>
            <person name="Taro A."/>
            <person name="Mitchell T."/>
            <person name="Dean R.A."/>
        </authorList>
    </citation>
    <scope>NUCLEOTIDE SEQUENCE</scope>
    <source>
        <strain evidence="3">70-15</strain>
    </source>
</reference>
<organism evidence="3">
    <name type="scientific">Pyricularia oryzae (strain 70-15 / ATCC MYA-4617 / FGSC 8958)</name>
    <name type="common">Rice blast fungus</name>
    <name type="synonym">Magnaporthe oryzae</name>
    <dbReference type="NCBI Taxonomy" id="242507"/>
    <lineage>
        <taxon>Eukaryota</taxon>
        <taxon>Fungi</taxon>
        <taxon>Dikarya</taxon>
        <taxon>Ascomycota</taxon>
        <taxon>Pezizomycotina</taxon>
        <taxon>Sordariomycetes</taxon>
        <taxon>Sordariomycetidae</taxon>
        <taxon>Magnaporthales</taxon>
        <taxon>Pyriculariaceae</taxon>
        <taxon>Pyricularia</taxon>
    </lineage>
</organism>
<feature type="coiled-coil region" evidence="1">
    <location>
        <begin position="62"/>
        <end position="117"/>
    </location>
</feature>